<feature type="transmembrane region" description="Helical" evidence="1">
    <location>
        <begin position="69"/>
        <end position="94"/>
    </location>
</feature>
<keyword evidence="1" id="KW-0472">Membrane</keyword>
<sequence>MSTYDHNVDSKEPFLKTNMNNAGVCSTSITSNASNGNTPAYNGVTASCKPPNKEFDYDVLQTTIEKLRVWLFAITAVAVTGFVILIIVVSCLYARLNYDLNHHTHKPKVGEQMASILEKEELCVPCEDFRLGPSPEEDSMLNKFNRKETPTGQTCCVDEPLELLELLKL</sequence>
<evidence type="ECO:0000313" key="3">
    <source>
        <dbReference type="Proteomes" id="UP000678393"/>
    </source>
</evidence>
<protein>
    <submittedName>
        <fullName evidence="2">Uncharacterized protein</fullName>
    </submittedName>
</protein>
<keyword evidence="1" id="KW-0812">Transmembrane</keyword>
<dbReference type="AlphaFoldDB" id="A0A8S3ZBJ8"/>
<reference evidence="2" key="1">
    <citation type="submission" date="2021-04" db="EMBL/GenBank/DDBJ databases">
        <authorList>
            <consortium name="Molecular Ecology Group"/>
        </authorList>
    </citation>
    <scope>NUCLEOTIDE SEQUENCE</scope>
</reference>
<keyword evidence="3" id="KW-1185">Reference proteome</keyword>
<dbReference type="OrthoDB" id="6143440at2759"/>
<proteinExistence type="predicted"/>
<evidence type="ECO:0000313" key="2">
    <source>
        <dbReference type="EMBL" id="CAG5126947.1"/>
    </source>
</evidence>
<evidence type="ECO:0000256" key="1">
    <source>
        <dbReference type="SAM" id="Phobius"/>
    </source>
</evidence>
<gene>
    <name evidence="2" type="ORF">CUNI_LOCUS12505</name>
</gene>
<accession>A0A8S3ZBJ8</accession>
<organism evidence="2 3">
    <name type="scientific">Candidula unifasciata</name>
    <dbReference type="NCBI Taxonomy" id="100452"/>
    <lineage>
        <taxon>Eukaryota</taxon>
        <taxon>Metazoa</taxon>
        <taxon>Spiralia</taxon>
        <taxon>Lophotrochozoa</taxon>
        <taxon>Mollusca</taxon>
        <taxon>Gastropoda</taxon>
        <taxon>Heterobranchia</taxon>
        <taxon>Euthyneura</taxon>
        <taxon>Panpulmonata</taxon>
        <taxon>Eupulmonata</taxon>
        <taxon>Stylommatophora</taxon>
        <taxon>Helicina</taxon>
        <taxon>Helicoidea</taxon>
        <taxon>Geomitridae</taxon>
        <taxon>Candidula</taxon>
    </lineage>
</organism>
<keyword evidence="1" id="KW-1133">Transmembrane helix</keyword>
<dbReference type="Proteomes" id="UP000678393">
    <property type="component" value="Unassembled WGS sequence"/>
</dbReference>
<comment type="caution">
    <text evidence="2">The sequence shown here is derived from an EMBL/GenBank/DDBJ whole genome shotgun (WGS) entry which is preliminary data.</text>
</comment>
<name>A0A8S3ZBJ8_9EUPU</name>
<dbReference type="EMBL" id="CAJHNH020002509">
    <property type="protein sequence ID" value="CAG5126947.1"/>
    <property type="molecule type" value="Genomic_DNA"/>
</dbReference>
<feature type="non-terminal residue" evidence="2">
    <location>
        <position position="169"/>
    </location>
</feature>